<dbReference type="InterPro" id="IPR036890">
    <property type="entry name" value="HATPase_C_sf"/>
</dbReference>
<dbReference type="PANTHER" id="PTHR35526:SF3">
    <property type="entry name" value="ANTI-SIGMA-F FACTOR RSBW"/>
    <property type="match status" value="1"/>
</dbReference>
<keyword evidence="3" id="KW-0808">Transferase</keyword>
<name>A0A1G9MPD6_9ACTN</name>
<evidence type="ECO:0000313" key="4">
    <source>
        <dbReference type="Proteomes" id="UP000199202"/>
    </source>
</evidence>
<dbReference type="AlphaFoldDB" id="A0A1G9MPD6"/>
<keyword evidence="3" id="KW-0418">Kinase</keyword>
<dbReference type="STRING" id="633440.SAMN05421869_13077"/>
<accession>A0A1G9MPD6</accession>
<feature type="domain" description="Histidine kinase/HSP90-like ATPase" evidence="2">
    <location>
        <begin position="2"/>
        <end position="104"/>
    </location>
</feature>
<dbReference type="EMBL" id="FNDJ01000030">
    <property type="protein sequence ID" value="SDL76156.1"/>
    <property type="molecule type" value="Genomic_DNA"/>
</dbReference>
<dbReference type="PANTHER" id="PTHR35526">
    <property type="entry name" value="ANTI-SIGMA-F FACTOR RSBW-RELATED"/>
    <property type="match status" value="1"/>
</dbReference>
<sequence>MVRSHARHGGLKGERLEDLVIAVNEAVTNVLDHGGGDGTVTVRVCPGVVTVEVTDVAGVLSADHLRSAQVDPTASHGFGLWVIQRLCDKVRLDQTGHGSRLSLSMCVSSAVHPG</sequence>
<dbReference type="Pfam" id="PF13581">
    <property type="entry name" value="HATPase_c_2"/>
    <property type="match status" value="1"/>
</dbReference>
<reference evidence="3 4" key="1">
    <citation type="submission" date="2016-10" db="EMBL/GenBank/DDBJ databases">
        <authorList>
            <person name="de Groot N.N."/>
        </authorList>
    </citation>
    <scope>NUCLEOTIDE SEQUENCE [LARGE SCALE GENOMIC DNA]</scope>
    <source>
        <strain evidence="3 4">CGMCC 4.6533</strain>
    </source>
</reference>
<organism evidence="3 4">
    <name type="scientific">Nonomuraea jiangxiensis</name>
    <dbReference type="NCBI Taxonomy" id="633440"/>
    <lineage>
        <taxon>Bacteria</taxon>
        <taxon>Bacillati</taxon>
        <taxon>Actinomycetota</taxon>
        <taxon>Actinomycetes</taxon>
        <taxon>Streptosporangiales</taxon>
        <taxon>Streptosporangiaceae</taxon>
        <taxon>Nonomuraea</taxon>
    </lineage>
</organism>
<evidence type="ECO:0000256" key="1">
    <source>
        <dbReference type="ARBA" id="ARBA00022527"/>
    </source>
</evidence>
<keyword evidence="4" id="KW-1185">Reference proteome</keyword>
<dbReference type="GO" id="GO:0004674">
    <property type="term" value="F:protein serine/threonine kinase activity"/>
    <property type="evidence" value="ECO:0007669"/>
    <property type="project" value="UniProtKB-KW"/>
</dbReference>
<evidence type="ECO:0000259" key="2">
    <source>
        <dbReference type="Pfam" id="PF13581"/>
    </source>
</evidence>
<dbReference type="SUPFAM" id="SSF55874">
    <property type="entry name" value="ATPase domain of HSP90 chaperone/DNA topoisomerase II/histidine kinase"/>
    <property type="match status" value="1"/>
</dbReference>
<evidence type="ECO:0000313" key="3">
    <source>
        <dbReference type="EMBL" id="SDL76156.1"/>
    </source>
</evidence>
<protein>
    <submittedName>
        <fullName evidence="3">Anti-sigma regulatory factor (Ser/Thr protein kinase)</fullName>
    </submittedName>
</protein>
<dbReference type="Proteomes" id="UP000199202">
    <property type="component" value="Unassembled WGS sequence"/>
</dbReference>
<keyword evidence="1" id="KW-0723">Serine/threonine-protein kinase</keyword>
<gene>
    <name evidence="3" type="ORF">SAMN05421869_13077</name>
</gene>
<dbReference type="CDD" id="cd16936">
    <property type="entry name" value="HATPase_RsbW-like"/>
    <property type="match status" value="1"/>
</dbReference>
<dbReference type="InterPro" id="IPR003594">
    <property type="entry name" value="HATPase_dom"/>
</dbReference>
<dbReference type="InterPro" id="IPR050267">
    <property type="entry name" value="Anti-sigma-factor_SerPK"/>
</dbReference>
<proteinExistence type="predicted"/>
<dbReference type="Gene3D" id="3.30.565.10">
    <property type="entry name" value="Histidine kinase-like ATPase, C-terminal domain"/>
    <property type="match status" value="1"/>
</dbReference>